<evidence type="ECO:0000256" key="10">
    <source>
        <dbReference type="SAM" id="MobiDB-lite"/>
    </source>
</evidence>
<comment type="function">
    <text evidence="9">Mediates the uptake of pyruvate into mitochondria.</text>
</comment>
<name>A0ABR3Q997_9TREE</name>
<accession>A0ABR3Q997</accession>
<protein>
    <recommendedName>
        <fullName evidence="9">Mitochondrial pyruvate carrier</fullName>
    </recommendedName>
</protein>
<evidence type="ECO:0000256" key="3">
    <source>
        <dbReference type="ARBA" id="ARBA00022448"/>
    </source>
</evidence>
<organism evidence="11 12">
    <name type="scientific">Vanrija albida</name>
    <dbReference type="NCBI Taxonomy" id="181172"/>
    <lineage>
        <taxon>Eukaryota</taxon>
        <taxon>Fungi</taxon>
        <taxon>Dikarya</taxon>
        <taxon>Basidiomycota</taxon>
        <taxon>Agaricomycotina</taxon>
        <taxon>Tremellomycetes</taxon>
        <taxon>Trichosporonales</taxon>
        <taxon>Trichosporonaceae</taxon>
        <taxon>Vanrija</taxon>
    </lineage>
</organism>
<dbReference type="Proteomes" id="UP001565368">
    <property type="component" value="Unassembled WGS sequence"/>
</dbReference>
<keyword evidence="3 9" id="KW-0813">Transport</keyword>
<comment type="subcellular location">
    <subcellularLocation>
        <location evidence="1 9">Mitochondrion inner membrane</location>
        <topology evidence="1 9">Multi-pass membrane protein</topology>
    </subcellularLocation>
</comment>
<evidence type="ECO:0000256" key="7">
    <source>
        <dbReference type="ARBA" id="ARBA00023128"/>
    </source>
</evidence>
<dbReference type="EMBL" id="JBBXJM010000002">
    <property type="protein sequence ID" value="KAL1411294.1"/>
    <property type="molecule type" value="Genomic_DNA"/>
</dbReference>
<dbReference type="RefSeq" id="XP_069211238.1">
    <property type="nucleotide sequence ID" value="XM_069350852.1"/>
</dbReference>
<proteinExistence type="inferred from homology"/>
<keyword evidence="12" id="KW-1185">Reference proteome</keyword>
<feature type="region of interest" description="Disordered" evidence="10">
    <location>
        <begin position="111"/>
        <end position="131"/>
    </location>
</feature>
<evidence type="ECO:0000256" key="5">
    <source>
        <dbReference type="ARBA" id="ARBA00022792"/>
    </source>
</evidence>
<keyword evidence="5 9" id="KW-0999">Mitochondrion inner membrane</keyword>
<comment type="similarity">
    <text evidence="2 9">Belongs to the mitochondrial pyruvate carrier (MPC) (TC 2.A.105) family.</text>
</comment>
<keyword evidence="8" id="KW-0472">Membrane</keyword>
<evidence type="ECO:0000256" key="2">
    <source>
        <dbReference type="ARBA" id="ARBA00006416"/>
    </source>
</evidence>
<dbReference type="PANTHER" id="PTHR14154">
    <property type="entry name" value="UPF0041 BRAIN PROTEIN 44-RELATED"/>
    <property type="match status" value="1"/>
</dbReference>
<keyword evidence="11" id="KW-0670">Pyruvate</keyword>
<gene>
    <name evidence="11" type="primary">MPC1</name>
    <name evidence="11" type="ORF">Q8F55_002245</name>
</gene>
<dbReference type="InterPro" id="IPR005336">
    <property type="entry name" value="MPC"/>
</dbReference>
<keyword evidence="4" id="KW-0812">Transmembrane</keyword>
<dbReference type="Pfam" id="PF03650">
    <property type="entry name" value="MPC"/>
    <property type="match status" value="1"/>
</dbReference>
<comment type="caution">
    <text evidence="11">The sequence shown here is derived from an EMBL/GenBank/DDBJ whole genome shotgun (WGS) entry which is preliminary data.</text>
</comment>
<keyword evidence="7 9" id="KW-0496">Mitochondrion</keyword>
<evidence type="ECO:0000256" key="1">
    <source>
        <dbReference type="ARBA" id="ARBA00004448"/>
    </source>
</evidence>
<dbReference type="GeneID" id="95983288"/>
<evidence type="ECO:0000256" key="9">
    <source>
        <dbReference type="RuleBase" id="RU363100"/>
    </source>
</evidence>
<evidence type="ECO:0000313" key="11">
    <source>
        <dbReference type="EMBL" id="KAL1411294.1"/>
    </source>
</evidence>
<evidence type="ECO:0000313" key="12">
    <source>
        <dbReference type="Proteomes" id="UP001565368"/>
    </source>
</evidence>
<evidence type="ECO:0000256" key="4">
    <source>
        <dbReference type="ARBA" id="ARBA00022692"/>
    </source>
</evidence>
<keyword evidence="6" id="KW-1133">Transmembrane helix</keyword>
<evidence type="ECO:0000256" key="6">
    <source>
        <dbReference type="ARBA" id="ARBA00022989"/>
    </source>
</evidence>
<sequence>MASRFVNWLKSPEGRSYFFSTHFWGPVANWGLPLAAIADVVNKDEEYISGVMSPTLAVYSMIFMRFAWRVQPRNYLLFACHGTNAAAQSLQELRFLNYWYFGGRQKKHPELYNADGTPKPEEELKEAAAAAGEPSKVLAAVDAAKSAKSA</sequence>
<reference evidence="11 12" key="1">
    <citation type="submission" date="2023-08" db="EMBL/GenBank/DDBJ databases">
        <title>Annotated Genome Sequence of Vanrija albida AlHP1.</title>
        <authorList>
            <person name="Herzog R."/>
        </authorList>
    </citation>
    <scope>NUCLEOTIDE SEQUENCE [LARGE SCALE GENOMIC DNA]</scope>
    <source>
        <strain evidence="11 12">AlHP1</strain>
    </source>
</reference>
<evidence type="ECO:0000256" key="8">
    <source>
        <dbReference type="ARBA" id="ARBA00023136"/>
    </source>
</evidence>